<evidence type="ECO:0000313" key="2">
    <source>
        <dbReference type="EMBL" id="GMA23477.1"/>
    </source>
</evidence>
<reference evidence="3" key="1">
    <citation type="journal article" date="2019" name="Int. J. Syst. Evol. Microbiol.">
        <title>The Global Catalogue of Microorganisms (GCM) 10K type strain sequencing project: providing services to taxonomists for standard genome sequencing and annotation.</title>
        <authorList>
            <consortium name="The Broad Institute Genomics Platform"/>
            <consortium name="The Broad Institute Genome Sequencing Center for Infectious Disease"/>
            <person name="Wu L."/>
            <person name="Ma J."/>
        </authorList>
    </citation>
    <scope>NUCLEOTIDE SEQUENCE [LARGE SCALE GENOMIC DNA]</scope>
    <source>
        <strain evidence="3">NBRC 106348</strain>
    </source>
</reference>
<name>A0ABQ6HZR0_9MICO</name>
<keyword evidence="3" id="KW-1185">Reference proteome</keyword>
<comment type="caution">
    <text evidence="2">The sequence shown here is derived from an EMBL/GenBank/DDBJ whole genome shotgun (WGS) entry which is preliminary data.</text>
</comment>
<accession>A0ABQ6HZR0</accession>
<sequence>MTDGCGTIRTGSGADRTRNPAIAARGVRSGRRGDATSQVLTSATAGEAAMIRAYDRASRNIRPRHVPPGGRTLAA</sequence>
<dbReference type="EMBL" id="BSUK01000001">
    <property type="protein sequence ID" value="GMA23477.1"/>
    <property type="molecule type" value="Genomic_DNA"/>
</dbReference>
<proteinExistence type="predicted"/>
<protein>
    <submittedName>
        <fullName evidence="2">Uncharacterized protein</fullName>
    </submittedName>
</protein>
<evidence type="ECO:0000256" key="1">
    <source>
        <dbReference type="SAM" id="MobiDB-lite"/>
    </source>
</evidence>
<dbReference type="Proteomes" id="UP001157091">
    <property type="component" value="Unassembled WGS sequence"/>
</dbReference>
<gene>
    <name evidence="2" type="ORF">GCM10025864_12360</name>
</gene>
<feature type="region of interest" description="Disordered" evidence="1">
    <location>
        <begin position="1"/>
        <end position="39"/>
    </location>
</feature>
<organism evidence="2 3">
    <name type="scientific">Luteimicrobium album</name>
    <dbReference type="NCBI Taxonomy" id="1054550"/>
    <lineage>
        <taxon>Bacteria</taxon>
        <taxon>Bacillati</taxon>
        <taxon>Actinomycetota</taxon>
        <taxon>Actinomycetes</taxon>
        <taxon>Micrococcales</taxon>
        <taxon>Luteimicrobium</taxon>
    </lineage>
</organism>
<evidence type="ECO:0000313" key="3">
    <source>
        <dbReference type="Proteomes" id="UP001157091"/>
    </source>
</evidence>
<feature type="region of interest" description="Disordered" evidence="1">
    <location>
        <begin position="56"/>
        <end position="75"/>
    </location>
</feature>